<dbReference type="EMBL" id="CP058601">
    <property type="protein sequence ID" value="QLG50271.1"/>
    <property type="molecule type" value="Genomic_DNA"/>
</dbReference>
<dbReference type="KEGG" id="haly:HYG82_16175"/>
<keyword evidence="1" id="KW-1133">Transmembrane helix</keyword>
<sequence>MSKVDDNGKDFWDRLKPLMGAPFIAVVLVYINSTVVNLSVIQMVVLAVIISVSLHEIIPSVVKTIRGKNSA</sequence>
<keyword evidence="3" id="KW-1185">Reference proteome</keyword>
<gene>
    <name evidence="2" type="ORF">HYG82_16175</name>
</gene>
<evidence type="ECO:0000313" key="3">
    <source>
        <dbReference type="Proteomes" id="UP000509241"/>
    </source>
</evidence>
<dbReference type="RefSeq" id="WP_179262616.1">
    <property type="nucleotide sequence ID" value="NZ_CP058601.1"/>
</dbReference>
<dbReference type="GeneID" id="56034860"/>
<name>A0A7D5H414_9EURY</name>
<evidence type="ECO:0000313" key="2">
    <source>
        <dbReference type="EMBL" id="QLG50271.1"/>
    </source>
</evidence>
<protein>
    <submittedName>
        <fullName evidence="2">Uncharacterized protein</fullName>
    </submittedName>
</protein>
<proteinExistence type="predicted"/>
<feature type="transmembrane region" description="Helical" evidence="1">
    <location>
        <begin position="20"/>
        <end position="50"/>
    </location>
</feature>
<accession>A0A7D5H414</accession>
<organism evidence="2 3">
    <name type="scientific">Natrinema halophilum</name>
    <dbReference type="NCBI Taxonomy" id="1699371"/>
    <lineage>
        <taxon>Archaea</taxon>
        <taxon>Methanobacteriati</taxon>
        <taxon>Methanobacteriota</taxon>
        <taxon>Stenosarchaea group</taxon>
        <taxon>Halobacteria</taxon>
        <taxon>Halobacteriales</taxon>
        <taxon>Natrialbaceae</taxon>
        <taxon>Natrinema</taxon>
    </lineage>
</organism>
<keyword evidence="1" id="KW-0472">Membrane</keyword>
<evidence type="ECO:0000256" key="1">
    <source>
        <dbReference type="SAM" id="Phobius"/>
    </source>
</evidence>
<keyword evidence="1" id="KW-0812">Transmembrane</keyword>
<dbReference type="Proteomes" id="UP000509241">
    <property type="component" value="Chromosome"/>
</dbReference>
<reference evidence="2 3" key="1">
    <citation type="submission" date="2020-07" db="EMBL/GenBank/DDBJ databases">
        <authorList>
            <person name="Cui H."/>
        </authorList>
    </citation>
    <scope>NUCLEOTIDE SEQUENCE [LARGE SCALE GENOMIC DNA]</scope>
    <source>
        <strain evidence="2 3">YPL8</strain>
    </source>
</reference>
<dbReference type="AlphaFoldDB" id="A0A7D5H414"/>